<feature type="region of interest" description="Disordered" evidence="1">
    <location>
        <begin position="2020"/>
        <end position="2039"/>
    </location>
</feature>
<evidence type="ECO:0000259" key="2">
    <source>
        <dbReference type="Pfam" id="PF21678"/>
    </source>
</evidence>
<gene>
    <name evidence="4" type="primary">CSF1</name>
    <name evidence="4" type="ORF">AWJ20_2209</name>
</gene>
<feature type="region of interest" description="Disordered" evidence="1">
    <location>
        <begin position="253"/>
        <end position="329"/>
    </location>
</feature>
<dbReference type="GeneID" id="30034095"/>
<dbReference type="OrthoDB" id="10051416at2759"/>
<dbReference type="InterPro" id="IPR048636">
    <property type="entry name" value="Csf1_N"/>
</dbReference>
<feature type="compositionally biased region" description="Low complexity" evidence="1">
    <location>
        <begin position="278"/>
        <end position="304"/>
    </location>
</feature>
<accession>A0A167EYB1</accession>
<reference evidence="4 5" key="1">
    <citation type="submission" date="2016-02" db="EMBL/GenBank/DDBJ databases">
        <title>Complete genome sequence and transcriptome regulation of the pentose utilising yeast Sugiyamaella lignohabitans.</title>
        <authorList>
            <person name="Bellasio M."/>
            <person name="Peymann A."/>
            <person name="Valli M."/>
            <person name="Sipitzky M."/>
            <person name="Graf A."/>
            <person name="Sauer M."/>
            <person name="Marx H."/>
            <person name="Mattanovich D."/>
        </authorList>
    </citation>
    <scope>NUCLEOTIDE SEQUENCE [LARGE SCALE GENOMIC DNA]</scope>
    <source>
        <strain evidence="4 5">CBS 10342</strain>
    </source>
</reference>
<feature type="compositionally biased region" description="Acidic residues" evidence="1">
    <location>
        <begin position="1560"/>
        <end position="1572"/>
    </location>
</feature>
<proteinExistence type="predicted"/>
<feature type="domain" description="Csf1 N-terminal" evidence="2">
    <location>
        <begin position="550"/>
        <end position="737"/>
    </location>
</feature>
<keyword evidence="5" id="KW-1185">Reference proteome</keyword>
<dbReference type="PANTHER" id="PTHR32085:SF3">
    <property type="entry name" value="PROTEIN CSF1"/>
    <property type="match status" value="1"/>
</dbReference>
<dbReference type="GO" id="GO:0016020">
    <property type="term" value="C:membrane"/>
    <property type="evidence" value="ECO:0007669"/>
    <property type="project" value="InterPro"/>
</dbReference>
<dbReference type="Proteomes" id="UP000189580">
    <property type="component" value="Chromosome b"/>
</dbReference>
<dbReference type="KEGG" id="slb:AWJ20_2209"/>
<dbReference type="PANTHER" id="PTHR32085">
    <property type="entry name" value="PROTEIN CSF1"/>
    <property type="match status" value="1"/>
</dbReference>
<evidence type="ECO:0000313" key="4">
    <source>
        <dbReference type="EMBL" id="ANB14604.1"/>
    </source>
</evidence>
<evidence type="ECO:0000313" key="5">
    <source>
        <dbReference type="Proteomes" id="UP000189580"/>
    </source>
</evidence>
<name>A0A167EYB1_9ASCO</name>
<feature type="domain" description="Csf1 N-terminal" evidence="2">
    <location>
        <begin position="26"/>
        <end position="265"/>
    </location>
</feature>
<dbReference type="Pfam" id="PF21678">
    <property type="entry name" value="Csf1_N"/>
    <property type="match status" value="2"/>
</dbReference>
<evidence type="ECO:0000259" key="3">
    <source>
        <dbReference type="Pfam" id="PF25038"/>
    </source>
</evidence>
<dbReference type="EMBL" id="CP014503">
    <property type="protein sequence ID" value="ANB14604.1"/>
    <property type="molecule type" value="Genomic_DNA"/>
</dbReference>
<feature type="region of interest" description="Disordered" evidence="1">
    <location>
        <begin position="1554"/>
        <end position="1574"/>
    </location>
</feature>
<dbReference type="InterPro" id="IPR056779">
    <property type="entry name" value="Csf1_C"/>
</dbReference>
<feature type="domain" description="Csf1 C-terminal region" evidence="3">
    <location>
        <begin position="1574"/>
        <end position="2298"/>
    </location>
</feature>
<sequence>MNGSPFKGFYATKADPTVLLDYAHIDRDDETSILFVDGLVAHGHRMFGLPPTEPTYFCKWDFDIGDVLIAAPLEVAEAFGRIGRCLVYSYEDMENSLLIPEPPLYDVTFVSAKISKVKAQFSSEKYILELVTSAIDFRFNDLANERYSERVTLEIPSICTSILDRFPYANKAHSIKATFRTSLIVSNFGQKRNMELCREYQQDHIRLHDAPFHRCAFVLDSKRRKSPEYSVAGVRAGPVPSIPILGVPPPITRDTMPILDPNLGSGDLHRHNLGSDEAASSSASTASRFNESLSNSSTDISLSLSDDDESVRYRPGPGNHGHGLTRRPPYAVDTQKDVANNPFLPARGWKLLEKISADLLTDDDFNLQPTSNYNKGEVASPMSVLDPSTKYENLVIQFGSVEGDVSPFALGAINEIIESMGKEDMETSMDTLQIEFFKRLHMRHVTVLNPEVTNIRLIVPNISIKYGDLEIREESRNVLNLENHIYFDFHGLNLVVRLREQSSVDQMLQAQHSPIKHTVYLNLDNSTIGVRKGGETASNIFEGARENSPVVLQIDRTEFWWHEDQETTGSLRIKAVDSFVMSEQVRWVAEFLDNNIEELKRINVSSTNESNRPKIKKQQQDHNRTAYVLYQLAKAGESFNIQRDPSVLTRPAYIIQSPMHIRASTSWKIIMRLRHILRTVPSEWREYHTEFLLNGSFETPPDIKEQTINIFARWRNWEMTNISSSYVFGYVFMETSLKERLMSVATSTSLDIESIGLRLQYSESEDYLCFDYLKLLFNWSGKQYNEGPDSISPHDSVEEDNNRLLDFESVLSCLHIRSRYSYHLLEVYDSVSDMIFKKNPQEVVKTESTESTAAVESQAKNTPGVLFPMVAMRTSFLLDQLSSVFILPSAELDLQGHQLKLTAFFEQLDPANRIDAAVNVITNCSSFAIALNKRTPLYGTKLSQEKMLQILVNSSVLTYTSYGPMTTCSKYIAARSTEFNVSMEKDLDQQLDFASQLLRHDWRCLREHVKACQNSSEAPIPKKTDPALQYSGNLYIQLNAVHTKLTLRLLPSLSTIYQAENAFIKANHSEKEDFGVAELSIEEQLFRAGSNLADLEAGFELFAFKMSPAVVLIRKEELKGMKDHSLEVLGSVSELSFNTESVAQLLKLAQSGIWQDEAKALETHINNFKKEVCAVTMLGEPPATETVASQKSVKSLKPPLIRLSMTFGKTSMLIPAYGYNAVMEVDGFGIQASSFIRFEDGFAEGFVTRTPLFITTSMDEFKVLIYRKSSEQEKFVFIRLQTAMQLRLSQDGGKKIKHLLSLKSNFTRISFTPVIIQALVEVVSSFSEDMSKYSVHEKGANPATSEIGEPKISDELGRGFVDKFCRNCTASMLVNDVSVAWLFEDRGPTRFTSHPGLLFGYEVLDIQVVSFASHMVLKNVYLAPASERQIFLTKPVTSRTANSALLPNVELRAEFEHEVSLQLAGESLKLTLLPNCVVLVSMFLDSISAAQALIEQSALSADISTVPETPAPVKPLRFPFSWRLNLKFDGAVIELWDEGEFFDTGKVSKPTVKKNSMYSEEGDTTGPEDEDDFRIPSLSLQTPALKAIFEYNSEGNKGSKDRFGCEISITPTSNVIYSRVVPVVVSMTRLVKEVVRANHQFNTARKREKNLLVNKTVRKHSAAGNGPTTEDVELLFSAIDANIMIRFESQELTFSCLPTAKVSATVSVDRWFIGVHSGEVAKQGRIVTAAFSIQNFKASLQHQYSRDVSGYIALEDAMIMLTKGKENTPLESIRVAGKISSIIFDLNMKQMQDLEVFQNIWMPSGTLNTQQVREPRMEIASDPDYGMVMKFRRANTTVAIPWSIDFTIIRIQGYIDMGQSIGKFDCKLDRFWISLQKSLDWEQHLSSGIDLIFLQSHGRLDTTVSLEKPHLRTAIKWDKEVESFTVPLVQAVAGFSAFEVKISLEYHVFAMVYINSVHFAMSNQRDHNKILGDRLIAVGELGTVNFFFTALAASYFVDVVYTFKRLRKASHASYEAILNDSSDKQQTHTNTPKTKRHDRKKLDDEALSNLFSKLRTMFDLRINSLNLYIYPGSFTDSTLFTASLNAAHARFIQEQKDGTLESDLRLNMKSVLVALATSKAAPDLDIGLITVPEFVSFAGQSVRGSTIIFVPVFHVSMRSWQKFGQPVVEYTFTSSIGGRVDIGWNLGSVTFIREMWENHARALAQRQKTYSMTISDSKVIATGADLDKNLKEVELNPVFKYIAREPPDIATPQLRQMGEATPPLEWLGLHRQKFPGLTHQFVIVGLQSLVHNIGKYFVHYEIALLELNEN</sequence>
<protein>
    <submittedName>
        <fullName evidence="4">Csf1p</fullName>
    </submittedName>
</protein>
<dbReference type="RefSeq" id="XP_018737081.1">
    <property type="nucleotide sequence ID" value="XM_018879137.1"/>
</dbReference>
<dbReference type="GO" id="GO:0006113">
    <property type="term" value="P:fermentation"/>
    <property type="evidence" value="ECO:0007669"/>
    <property type="project" value="InterPro"/>
</dbReference>
<dbReference type="InterPro" id="IPR029636">
    <property type="entry name" value="Csf1"/>
</dbReference>
<evidence type="ECO:0000256" key="1">
    <source>
        <dbReference type="SAM" id="MobiDB-lite"/>
    </source>
</evidence>
<organism evidence="4 5">
    <name type="scientific">Sugiyamaella lignohabitans</name>
    <dbReference type="NCBI Taxonomy" id="796027"/>
    <lineage>
        <taxon>Eukaryota</taxon>
        <taxon>Fungi</taxon>
        <taxon>Dikarya</taxon>
        <taxon>Ascomycota</taxon>
        <taxon>Saccharomycotina</taxon>
        <taxon>Dipodascomycetes</taxon>
        <taxon>Dipodascales</taxon>
        <taxon>Trichomonascaceae</taxon>
        <taxon>Sugiyamaella</taxon>
    </lineage>
</organism>
<dbReference type="Pfam" id="PF25038">
    <property type="entry name" value="Csf1_C"/>
    <property type="match status" value="1"/>
</dbReference>